<dbReference type="GO" id="GO:0006046">
    <property type="term" value="P:N-acetylglucosamine catabolic process"/>
    <property type="evidence" value="ECO:0007669"/>
    <property type="project" value="TreeGrafter"/>
</dbReference>
<dbReference type="InterPro" id="IPR003764">
    <property type="entry name" value="GlcNAc_6-P_deAcase"/>
</dbReference>
<dbReference type="InterPro" id="IPR011059">
    <property type="entry name" value="Metal-dep_hydrolase_composite"/>
</dbReference>
<dbReference type="PANTHER" id="PTHR11113:SF14">
    <property type="entry name" value="N-ACETYLGLUCOSAMINE-6-PHOSPHATE DEACETYLASE"/>
    <property type="match status" value="1"/>
</dbReference>
<evidence type="ECO:0000256" key="2">
    <source>
        <dbReference type="ARBA" id="ARBA00022723"/>
    </source>
</evidence>
<comment type="cofactor">
    <cofactor evidence="8">
        <name>a divalent metal cation</name>
        <dbReference type="ChEBI" id="CHEBI:60240"/>
    </cofactor>
    <text evidence="8">Binds 1 divalent metal cation per subunit.</text>
</comment>
<dbReference type="SUPFAM" id="SSF51556">
    <property type="entry name" value="Metallo-dependent hydrolases"/>
    <property type="match status" value="1"/>
</dbReference>
<dbReference type="CDD" id="cd00854">
    <property type="entry name" value="NagA"/>
    <property type="match status" value="1"/>
</dbReference>
<dbReference type="GO" id="GO:0046872">
    <property type="term" value="F:metal ion binding"/>
    <property type="evidence" value="ECO:0007669"/>
    <property type="project" value="UniProtKB-KW"/>
</dbReference>
<evidence type="ECO:0000256" key="6">
    <source>
        <dbReference type="PIRSR" id="PIRSR038994-1"/>
    </source>
</evidence>
<gene>
    <name evidence="10" type="primary">nagA</name>
    <name evidence="10" type="ORF">H8S62_01640</name>
</gene>
<protein>
    <submittedName>
        <fullName evidence="10">N-acetylglucosamine-6-phosphate deacetylase</fullName>
        <ecNumber evidence="10">3.5.1.25</ecNumber>
    </submittedName>
</protein>
<dbReference type="NCBIfam" id="TIGR00221">
    <property type="entry name" value="nagA"/>
    <property type="match status" value="1"/>
</dbReference>
<evidence type="ECO:0000313" key="11">
    <source>
        <dbReference type="Proteomes" id="UP000607645"/>
    </source>
</evidence>
<evidence type="ECO:0000256" key="1">
    <source>
        <dbReference type="ARBA" id="ARBA00010716"/>
    </source>
</evidence>
<keyword evidence="3 5" id="KW-0378">Hydrolase</keyword>
<dbReference type="EC" id="3.5.1.25" evidence="10"/>
<dbReference type="GO" id="GO:0008448">
    <property type="term" value="F:N-acetylglucosamine-6-phosphate deacetylase activity"/>
    <property type="evidence" value="ECO:0007669"/>
    <property type="project" value="UniProtKB-EC"/>
</dbReference>
<dbReference type="RefSeq" id="WP_186918272.1">
    <property type="nucleotide sequence ID" value="NZ_JACOPQ010000001.1"/>
</dbReference>
<feature type="binding site" evidence="7">
    <location>
        <position position="139"/>
    </location>
    <ligand>
        <name>substrate</name>
    </ligand>
</feature>
<keyword evidence="2 8" id="KW-0479">Metal-binding</keyword>
<evidence type="ECO:0000256" key="5">
    <source>
        <dbReference type="PIRNR" id="PIRNR038994"/>
    </source>
</evidence>
<feature type="binding site" evidence="8">
    <location>
        <position position="128"/>
    </location>
    <ligand>
        <name>Zn(2+)</name>
        <dbReference type="ChEBI" id="CHEBI:29105"/>
    </ligand>
</feature>
<reference evidence="10" key="1">
    <citation type="submission" date="2020-08" db="EMBL/GenBank/DDBJ databases">
        <title>Genome public.</title>
        <authorList>
            <person name="Liu C."/>
            <person name="Sun Q."/>
        </authorList>
    </citation>
    <scope>NUCLEOTIDE SEQUENCE</scope>
    <source>
        <strain evidence="10">NSJ-52</strain>
    </source>
</reference>
<feature type="binding site" evidence="7">
    <location>
        <begin position="304"/>
        <end position="306"/>
    </location>
    <ligand>
        <name>substrate</name>
    </ligand>
</feature>
<evidence type="ECO:0000256" key="4">
    <source>
        <dbReference type="ARBA" id="ARBA00023277"/>
    </source>
</evidence>
<evidence type="ECO:0000259" key="9">
    <source>
        <dbReference type="Pfam" id="PF01979"/>
    </source>
</evidence>
<evidence type="ECO:0000256" key="3">
    <source>
        <dbReference type="ARBA" id="ARBA00022801"/>
    </source>
</evidence>
<evidence type="ECO:0000256" key="7">
    <source>
        <dbReference type="PIRSR" id="PIRSR038994-2"/>
    </source>
</evidence>
<dbReference type="PANTHER" id="PTHR11113">
    <property type="entry name" value="N-ACETYLGLUCOSAMINE-6-PHOSPHATE DEACETYLASE"/>
    <property type="match status" value="1"/>
</dbReference>
<accession>A0A8J6JGK6</accession>
<evidence type="ECO:0000313" key="10">
    <source>
        <dbReference type="EMBL" id="MBC5735713.1"/>
    </source>
</evidence>
<dbReference type="PIRSF" id="PIRSF038994">
    <property type="entry name" value="NagA"/>
    <property type="match status" value="1"/>
</dbReference>
<dbReference type="Gene3D" id="2.30.40.10">
    <property type="entry name" value="Urease, subunit C, domain 1"/>
    <property type="match status" value="1"/>
</dbReference>
<dbReference type="AlphaFoldDB" id="A0A8J6JGK6"/>
<name>A0A8J6JGK6_9FIRM</name>
<dbReference type="InterPro" id="IPR032466">
    <property type="entry name" value="Metal_Hydrolase"/>
</dbReference>
<feature type="binding site" evidence="8">
    <location>
        <position position="214"/>
    </location>
    <ligand>
        <name>Zn(2+)</name>
        <dbReference type="ChEBI" id="CHEBI:29105"/>
    </ligand>
</feature>
<dbReference type="EMBL" id="JACOPQ010000001">
    <property type="protein sequence ID" value="MBC5735713.1"/>
    <property type="molecule type" value="Genomic_DNA"/>
</dbReference>
<comment type="caution">
    <text evidence="10">The sequence shown here is derived from an EMBL/GenBank/DDBJ whole genome shotgun (WGS) entry which is preliminary data.</text>
</comment>
<feature type="domain" description="Amidohydrolase-related" evidence="9">
    <location>
        <begin position="48"/>
        <end position="376"/>
    </location>
</feature>
<dbReference type="Proteomes" id="UP000607645">
    <property type="component" value="Unassembled WGS sequence"/>
</dbReference>
<feature type="binding site" evidence="7">
    <location>
        <position position="225"/>
    </location>
    <ligand>
        <name>substrate</name>
    </ligand>
</feature>
<organism evidence="10 11">
    <name type="scientific">Lawsonibacter faecis</name>
    <dbReference type="NCBI Taxonomy" id="2763052"/>
    <lineage>
        <taxon>Bacteria</taxon>
        <taxon>Bacillati</taxon>
        <taxon>Bacillota</taxon>
        <taxon>Clostridia</taxon>
        <taxon>Eubacteriales</taxon>
        <taxon>Oscillospiraceae</taxon>
        <taxon>Lawsonibacter</taxon>
    </lineage>
</organism>
<sequence length="377" mass="39197">MQIINGAVFSDDGAFHRLSLATNGELIGSLGAVSPAAGPDVLDAEGCYVVPGLVDIHIHGAMGADFSDGTADAVETISRYLLTQGVTSFLGTSMALPEARLAGIYASARPLIGQTVPGCAALRGINMEGPFFNPEKRGAQNPRYIIPPDFGMFSRLNEASGGNIRTVAIAPEREGGLEFTRRASKVCSVSLGHSCADYETAREALSCGASHITHLFNGMPPFHHRDPGIVGAAADSGAYAELICDGLHLHPAMVRSVFRLFGDDRVCLISDSMRACGMPDGRYDLGGQAVTVAGGAATIPGGSLAGSVTVLTDCMRRAVQFGVPLESALKASTVNPAKSVGLDAAVGSLTPGKRADIVIFNRDLSIRRILFGGRIVA</sequence>
<comment type="similarity">
    <text evidence="1 5">Belongs to the metallo-dependent hydrolases superfamily. NagA family.</text>
</comment>
<feature type="binding site" evidence="8">
    <location>
        <position position="193"/>
    </location>
    <ligand>
        <name>Zn(2+)</name>
        <dbReference type="ChEBI" id="CHEBI:29105"/>
    </ligand>
</feature>
<keyword evidence="4 5" id="KW-0119">Carbohydrate metabolism</keyword>
<feature type="binding site" evidence="7">
    <location>
        <position position="248"/>
    </location>
    <ligand>
        <name>substrate</name>
    </ligand>
</feature>
<dbReference type="InterPro" id="IPR006680">
    <property type="entry name" value="Amidohydro-rel"/>
</dbReference>
<evidence type="ECO:0000256" key="8">
    <source>
        <dbReference type="PIRSR" id="PIRSR038994-3"/>
    </source>
</evidence>
<feature type="active site" description="Proton donor/acceptor" evidence="6">
    <location>
        <position position="271"/>
    </location>
</feature>
<dbReference type="Gene3D" id="3.20.20.140">
    <property type="entry name" value="Metal-dependent hydrolases"/>
    <property type="match status" value="1"/>
</dbReference>
<dbReference type="Pfam" id="PF01979">
    <property type="entry name" value="Amidohydro_1"/>
    <property type="match status" value="1"/>
</dbReference>
<feature type="binding site" evidence="7">
    <location>
        <begin position="217"/>
        <end position="218"/>
    </location>
    <ligand>
        <name>substrate</name>
    </ligand>
</feature>
<dbReference type="SUPFAM" id="SSF51338">
    <property type="entry name" value="Composite domain of metallo-dependent hydrolases"/>
    <property type="match status" value="1"/>
</dbReference>
<proteinExistence type="inferred from homology"/>
<keyword evidence="11" id="KW-1185">Reference proteome</keyword>